<feature type="DNA-binding region" description="OmpR/PhoB-type" evidence="5">
    <location>
        <begin position="1"/>
        <end position="98"/>
    </location>
</feature>
<dbReference type="InterPro" id="IPR001867">
    <property type="entry name" value="OmpR/PhoB-type_DNA-bd"/>
</dbReference>
<protein>
    <submittedName>
        <fullName evidence="7">AAA family ATPase</fullName>
    </submittedName>
</protein>
<dbReference type="EMBL" id="VIRS01000019">
    <property type="protein sequence ID" value="TQS42251.1"/>
    <property type="molecule type" value="Genomic_DNA"/>
</dbReference>
<name>A0A545ALT3_9ACTN</name>
<dbReference type="SUPFAM" id="SSF48452">
    <property type="entry name" value="TPR-like"/>
    <property type="match status" value="1"/>
</dbReference>
<dbReference type="Gene3D" id="1.25.40.10">
    <property type="entry name" value="Tetratricopeptide repeat domain"/>
    <property type="match status" value="1"/>
</dbReference>
<dbReference type="InParanoid" id="A0A545ALT3"/>
<dbReference type="GO" id="GO:0003677">
    <property type="term" value="F:DNA binding"/>
    <property type="evidence" value="ECO:0007669"/>
    <property type="project" value="UniProtKB-UniRule"/>
</dbReference>
<evidence type="ECO:0000256" key="1">
    <source>
        <dbReference type="ARBA" id="ARBA00005820"/>
    </source>
</evidence>
<dbReference type="InterPro" id="IPR005158">
    <property type="entry name" value="BTAD"/>
</dbReference>
<dbReference type="InterPro" id="IPR041664">
    <property type="entry name" value="AAA_16"/>
</dbReference>
<keyword evidence="8" id="KW-1185">Reference proteome</keyword>
<comment type="caution">
    <text evidence="7">The sequence shown here is derived from an EMBL/GenBank/DDBJ whole genome shotgun (WGS) entry which is preliminary data.</text>
</comment>
<dbReference type="PROSITE" id="PS51755">
    <property type="entry name" value="OMPR_PHOB"/>
    <property type="match status" value="1"/>
</dbReference>
<evidence type="ECO:0000313" key="7">
    <source>
        <dbReference type="EMBL" id="TQS42251.1"/>
    </source>
</evidence>
<dbReference type="CDD" id="cd00383">
    <property type="entry name" value="trans_reg_C"/>
    <property type="match status" value="1"/>
</dbReference>
<organism evidence="7 8">
    <name type="scientific">Cryptosporangium phraense</name>
    <dbReference type="NCBI Taxonomy" id="2593070"/>
    <lineage>
        <taxon>Bacteria</taxon>
        <taxon>Bacillati</taxon>
        <taxon>Actinomycetota</taxon>
        <taxon>Actinomycetes</taxon>
        <taxon>Cryptosporangiales</taxon>
        <taxon>Cryptosporangiaceae</taxon>
        <taxon>Cryptosporangium</taxon>
    </lineage>
</organism>
<evidence type="ECO:0000256" key="2">
    <source>
        <dbReference type="ARBA" id="ARBA00023015"/>
    </source>
</evidence>
<dbReference type="Pfam" id="PF13191">
    <property type="entry name" value="AAA_16"/>
    <property type="match status" value="1"/>
</dbReference>
<dbReference type="Gene3D" id="1.10.10.10">
    <property type="entry name" value="Winged helix-like DNA-binding domain superfamily/Winged helix DNA-binding domain"/>
    <property type="match status" value="1"/>
</dbReference>
<dbReference type="SUPFAM" id="SSF46894">
    <property type="entry name" value="C-terminal effector domain of the bipartite response regulators"/>
    <property type="match status" value="1"/>
</dbReference>
<dbReference type="Proteomes" id="UP000317982">
    <property type="component" value="Unassembled WGS sequence"/>
</dbReference>
<dbReference type="PANTHER" id="PTHR35807">
    <property type="entry name" value="TRANSCRIPTIONAL REGULATOR REDD-RELATED"/>
    <property type="match status" value="1"/>
</dbReference>
<dbReference type="InterPro" id="IPR011990">
    <property type="entry name" value="TPR-like_helical_dom_sf"/>
</dbReference>
<evidence type="ECO:0000256" key="4">
    <source>
        <dbReference type="ARBA" id="ARBA00023163"/>
    </source>
</evidence>
<dbReference type="Gene3D" id="3.40.50.300">
    <property type="entry name" value="P-loop containing nucleotide triphosphate hydrolases"/>
    <property type="match status" value="1"/>
</dbReference>
<proteinExistence type="inferred from homology"/>
<dbReference type="Pfam" id="PF03704">
    <property type="entry name" value="BTAD"/>
    <property type="match status" value="1"/>
</dbReference>
<dbReference type="Pfam" id="PF00486">
    <property type="entry name" value="Trans_reg_C"/>
    <property type="match status" value="1"/>
</dbReference>
<dbReference type="GO" id="GO:0000160">
    <property type="term" value="P:phosphorelay signal transduction system"/>
    <property type="evidence" value="ECO:0007669"/>
    <property type="project" value="InterPro"/>
</dbReference>
<dbReference type="CDD" id="cd15831">
    <property type="entry name" value="BTAD"/>
    <property type="match status" value="1"/>
</dbReference>
<reference evidence="7 8" key="1">
    <citation type="submission" date="2019-07" db="EMBL/GenBank/DDBJ databases">
        <title>Cryptosporangium phraense sp. nov., isolated from plant litter.</title>
        <authorList>
            <person name="Suriyachadkun C."/>
        </authorList>
    </citation>
    <scope>NUCLEOTIDE SEQUENCE [LARGE SCALE GENOMIC DNA]</scope>
    <source>
        <strain evidence="7 8">A-T 5661</strain>
    </source>
</reference>
<evidence type="ECO:0000313" key="8">
    <source>
        <dbReference type="Proteomes" id="UP000317982"/>
    </source>
</evidence>
<dbReference type="InterPro" id="IPR027417">
    <property type="entry name" value="P-loop_NTPase"/>
</dbReference>
<dbReference type="OrthoDB" id="134712at2"/>
<dbReference type="SMART" id="SM01043">
    <property type="entry name" value="BTAD"/>
    <property type="match status" value="1"/>
</dbReference>
<evidence type="ECO:0000256" key="5">
    <source>
        <dbReference type="PROSITE-ProRule" id="PRU01091"/>
    </source>
</evidence>
<dbReference type="AlphaFoldDB" id="A0A545ALT3"/>
<dbReference type="GO" id="GO:0006355">
    <property type="term" value="P:regulation of DNA-templated transcription"/>
    <property type="evidence" value="ECO:0007669"/>
    <property type="project" value="InterPro"/>
</dbReference>
<feature type="domain" description="OmpR/PhoB-type" evidence="6">
    <location>
        <begin position="1"/>
        <end position="98"/>
    </location>
</feature>
<dbReference type="SMART" id="SM00862">
    <property type="entry name" value="Trans_reg_C"/>
    <property type="match status" value="1"/>
</dbReference>
<keyword evidence="2" id="KW-0805">Transcription regulation</keyword>
<dbReference type="InterPro" id="IPR051677">
    <property type="entry name" value="AfsR-DnrI-RedD_regulator"/>
</dbReference>
<evidence type="ECO:0000259" key="6">
    <source>
        <dbReference type="PROSITE" id="PS51755"/>
    </source>
</evidence>
<gene>
    <name evidence="7" type="ORF">FL583_25275</name>
</gene>
<comment type="similarity">
    <text evidence="1">Belongs to the AfsR/DnrI/RedD regulatory family.</text>
</comment>
<accession>A0A545ALT3</accession>
<dbReference type="SUPFAM" id="SSF52540">
    <property type="entry name" value="P-loop containing nucleoside triphosphate hydrolases"/>
    <property type="match status" value="1"/>
</dbReference>
<dbReference type="InterPro" id="IPR016032">
    <property type="entry name" value="Sig_transdc_resp-reg_C-effctor"/>
</dbReference>
<keyword evidence="4" id="KW-0804">Transcription</keyword>
<dbReference type="RefSeq" id="WP_142707308.1">
    <property type="nucleotide sequence ID" value="NZ_VIRS01000019.1"/>
</dbReference>
<dbReference type="PANTHER" id="PTHR35807:SF1">
    <property type="entry name" value="TRANSCRIPTIONAL REGULATOR REDD"/>
    <property type="match status" value="1"/>
</dbReference>
<evidence type="ECO:0000256" key="3">
    <source>
        <dbReference type="ARBA" id="ARBA00023125"/>
    </source>
</evidence>
<dbReference type="InterPro" id="IPR036388">
    <property type="entry name" value="WH-like_DNA-bd_sf"/>
</dbReference>
<sequence length="1114" mass="119187">MIEPVEYRVLGPLEVDRNGTALDLGAPKQRTVLAMLLLDAGRVVSADRLLDAVWGDDHPPSAVASLQAYISNLRRILRDGNAVTSPIVRRVPGYLLDVHPDQIDLTLFRADADAAQAFVRAGEWTAAAEAAERALGRWRGEVLAELEDEQWVRQAATALDERRTECTEDLVTALLGAGRGTAALTLARELHEAQPLRERACWLAAVTRYRAGRTSEALDVLREHFRVLDTELGLDPGPTLRDLQAAILRQDPDLLAWPAEPNRAPATPGLVPPIASSSDRPAAVVTGEPIVGRTRELSEVDALLTDLRAGAGRWLLITGPAGIGKTRLAEEAVARWNGPVTRASCPDDDGVPPWWPIRQLLRSLGADPDTVLALPPDVDADAARYAVYERIQTLLVDATAAAPVLAFIDDVQWADATSLRFLTHLASTPDPHRLAVVVTVRDSAAGNADLPRLLAAAARRTGARRLPVPPLGPDEVAELVSTVSGETVAGREARELTDRTGGNPFFVSEYARLPREERATGELPLAVRSVLGRRLAGLDPSVVEVLRAAAVVGDPLDLGLLRAVTRLDADDLADRLDEAADERIIVPSSGSYAFAHGLLRDEVLAGLSPVRLQRLHARAAAALGPGGPTERLVRRAAHLVAAVPMVDVTDAFDACRAAALDAEQRWQSDSAAQWWGAALTAFAGLPAEARTEETRDDLVIARVTALARAGRGQTVLDVVDEALLDAVREGRTRSAGRLAGTLLRTTGSWPWATYGADPGPLLSRLAGVERRLADDPVAHVQVLSALAVGSFYDPDFSVPDLLSTRALELAERTGDPDALADALLARGLVISSIGARAEESIGVLDRLADLPHTQAPVDDVLRHGMLWLVEFLRGNLDAAEEHHRVGSQGSDLLRLPVSRVQFRWAEGTMAAWRGDLTTARSIYDHAYQLHRQTELYIGGAQYLSQLSVLFAQGRLAEASPPEEWTEDTEANPDVLDFTRAAVAAANGRVDELDELIASALGRNTRTWTTHSKLTLLGHLAVDAGLARHVPALLDRLTPLAGRIANIGQVGALGPIDLALARLHLLAGNVTAARDALASARALAERTGGALALEQCRRLEAEASASSASSGGRTS</sequence>
<keyword evidence="3 5" id="KW-0238">DNA-binding</keyword>